<dbReference type="Proteomes" id="UP000440513">
    <property type="component" value="Unassembled WGS sequence"/>
</dbReference>
<evidence type="ECO:0000313" key="3">
    <source>
        <dbReference type="Proteomes" id="UP000440513"/>
    </source>
</evidence>
<dbReference type="EMBL" id="VUMS01000036">
    <property type="protein sequence ID" value="MST67694.1"/>
    <property type="molecule type" value="Genomic_DNA"/>
</dbReference>
<reference evidence="2 3" key="1">
    <citation type="submission" date="2019-08" db="EMBL/GenBank/DDBJ databases">
        <title>In-depth cultivation of the pig gut microbiome towards novel bacterial diversity and tailored functional studies.</title>
        <authorList>
            <person name="Wylensek D."/>
            <person name="Hitch T.C.A."/>
            <person name="Clavel T."/>
        </authorList>
    </citation>
    <scope>NUCLEOTIDE SEQUENCE [LARGE SCALE GENOMIC DNA]</scope>
    <source>
        <strain evidence="2 3">BSM-380-WT-5A</strain>
    </source>
</reference>
<dbReference type="AlphaFoldDB" id="A0A7X2P556"/>
<gene>
    <name evidence="2" type="ORF">FYJ57_13470</name>
</gene>
<keyword evidence="1" id="KW-1133">Transmembrane helix</keyword>
<name>A0A7X2P556_9FIRM</name>
<protein>
    <submittedName>
        <fullName evidence="2">Uncharacterized protein</fullName>
    </submittedName>
</protein>
<comment type="caution">
    <text evidence="2">The sequence shown here is derived from an EMBL/GenBank/DDBJ whole genome shotgun (WGS) entry which is preliminary data.</text>
</comment>
<evidence type="ECO:0000313" key="2">
    <source>
        <dbReference type="EMBL" id="MST67694.1"/>
    </source>
</evidence>
<feature type="transmembrane region" description="Helical" evidence="1">
    <location>
        <begin position="25"/>
        <end position="52"/>
    </location>
</feature>
<evidence type="ECO:0000256" key="1">
    <source>
        <dbReference type="SAM" id="Phobius"/>
    </source>
</evidence>
<keyword evidence="1" id="KW-0812">Transmembrane</keyword>
<accession>A0A7X2P556</accession>
<proteinExistence type="predicted"/>
<keyword evidence="3" id="KW-1185">Reference proteome</keyword>
<keyword evidence="1" id="KW-0472">Membrane</keyword>
<feature type="transmembrane region" description="Helical" evidence="1">
    <location>
        <begin position="64"/>
        <end position="86"/>
    </location>
</feature>
<organism evidence="2 3">
    <name type="scientific">Oliverpabstia intestinalis</name>
    <dbReference type="NCBI Taxonomy" id="2606633"/>
    <lineage>
        <taxon>Bacteria</taxon>
        <taxon>Bacillati</taxon>
        <taxon>Bacillota</taxon>
        <taxon>Clostridia</taxon>
        <taxon>Lachnospirales</taxon>
        <taxon>Lachnospiraceae</taxon>
        <taxon>Oliverpabstia</taxon>
    </lineage>
</organism>
<sequence>MSTCVPCMADVTTATLGDTDIVTNMIGIILLVFRIIGIVMVVYSIGALILAFKNEDPDSKTKNTSMMVISIILIFLETFVNASGILDKLA</sequence>